<dbReference type="EMBL" id="CAJSLV010000048">
    <property type="protein sequence ID" value="CAG6393104.1"/>
    <property type="molecule type" value="Genomic_DNA"/>
</dbReference>
<evidence type="ECO:0000259" key="3">
    <source>
        <dbReference type="SMART" id="SM00331"/>
    </source>
</evidence>
<name>A0A9W4GQX6_9ACTN</name>
<keyword evidence="1" id="KW-0378">Hydrolase</keyword>
<dbReference type="Pfam" id="PF07228">
    <property type="entry name" value="SpoIIE"/>
    <property type="match status" value="1"/>
</dbReference>
<feature type="compositionally biased region" description="Basic and acidic residues" evidence="2">
    <location>
        <begin position="1"/>
        <end position="16"/>
    </location>
</feature>
<dbReference type="PANTHER" id="PTHR43156:SF2">
    <property type="entry name" value="STAGE II SPORULATION PROTEIN E"/>
    <property type="match status" value="1"/>
</dbReference>
<dbReference type="InterPro" id="IPR052016">
    <property type="entry name" value="Bact_Sigma-Reg"/>
</dbReference>
<feature type="region of interest" description="Disordered" evidence="2">
    <location>
        <begin position="102"/>
        <end position="137"/>
    </location>
</feature>
<keyword evidence="5" id="KW-1185">Reference proteome</keyword>
<dbReference type="InterPro" id="IPR036890">
    <property type="entry name" value="HATPase_C_sf"/>
</dbReference>
<dbReference type="InterPro" id="IPR003594">
    <property type="entry name" value="HATPase_dom"/>
</dbReference>
<feature type="domain" description="PPM-type phosphatase" evidence="3">
    <location>
        <begin position="382"/>
        <end position="613"/>
    </location>
</feature>
<dbReference type="Gene3D" id="3.60.40.10">
    <property type="entry name" value="PPM-type phosphatase domain"/>
    <property type="match status" value="1"/>
</dbReference>
<evidence type="ECO:0000313" key="5">
    <source>
        <dbReference type="Proteomes" id="UP001152519"/>
    </source>
</evidence>
<feature type="compositionally biased region" description="Basic and acidic residues" evidence="2">
    <location>
        <begin position="106"/>
        <end position="136"/>
    </location>
</feature>
<organism evidence="4 5">
    <name type="scientific">Actinacidiphila cocklensis</name>
    <dbReference type="NCBI Taxonomy" id="887465"/>
    <lineage>
        <taxon>Bacteria</taxon>
        <taxon>Bacillati</taxon>
        <taxon>Actinomycetota</taxon>
        <taxon>Actinomycetes</taxon>
        <taxon>Kitasatosporales</taxon>
        <taxon>Streptomycetaceae</taxon>
        <taxon>Actinacidiphila</taxon>
    </lineage>
</organism>
<evidence type="ECO:0000313" key="4">
    <source>
        <dbReference type="EMBL" id="CAG6393104.1"/>
    </source>
</evidence>
<dbReference type="InterPro" id="IPR001932">
    <property type="entry name" value="PPM-type_phosphatase-like_dom"/>
</dbReference>
<accession>A0A9W4GQX6</accession>
<dbReference type="InterPro" id="IPR029016">
    <property type="entry name" value="GAF-like_dom_sf"/>
</dbReference>
<dbReference type="GO" id="GO:0016791">
    <property type="term" value="F:phosphatase activity"/>
    <property type="evidence" value="ECO:0007669"/>
    <property type="project" value="TreeGrafter"/>
</dbReference>
<evidence type="ECO:0000256" key="2">
    <source>
        <dbReference type="SAM" id="MobiDB-lite"/>
    </source>
</evidence>
<dbReference type="SMART" id="SM00331">
    <property type="entry name" value="PP2C_SIG"/>
    <property type="match status" value="1"/>
</dbReference>
<feature type="region of interest" description="Disordered" evidence="2">
    <location>
        <begin position="1"/>
        <end position="32"/>
    </location>
</feature>
<proteinExistence type="predicted"/>
<dbReference type="Gene3D" id="3.30.450.40">
    <property type="match status" value="1"/>
</dbReference>
<dbReference type="SUPFAM" id="SSF55781">
    <property type="entry name" value="GAF domain-like"/>
    <property type="match status" value="1"/>
</dbReference>
<dbReference type="SUPFAM" id="SSF81606">
    <property type="entry name" value="PP2C-like"/>
    <property type="match status" value="1"/>
</dbReference>
<comment type="caution">
    <text evidence="4">The sequence shown here is derived from an EMBL/GenBank/DDBJ whole genome shotgun (WGS) entry which is preliminary data.</text>
</comment>
<reference evidence="4" key="1">
    <citation type="submission" date="2021-05" db="EMBL/GenBank/DDBJ databases">
        <authorList>
            <person name="Arsene-Ploetze F."/>
        </authorList>
    </citation>
    <scope>NUCLEOTIDE SEQUENCE</scope>
    <source>
        <strain evidence="4">DSM 42138</strain>
    </source>
</reference>
<dbReference type="Pfam" id="PF13581">
    <property type="entry name" value="HATPase_c_2"/>
    <property type="match status" value="1"/>
</dbReference>
<feature type="compositionally biased region" description="Polar residues" evidence="2">
    <location>
        <begin position="17"/>
        <end position="32"/>
    </location>
</feature>
<gene>
    <name evidence="4" type="ORF">SCOCK_20135</name>
</gene>
<dbReference type="AlphaFoldDB" id="A0A9W4GQX6"/>
<dbReference type="InterPro" id="IPR036457">
    <property type="entry name" value="PPM-type-like_dom_sf"/>
</dbReference>
<dbReference type="Proteomes" id="UP001152519">
    <property type="component" value="Unassembled WGS sequence"/>
</dbReference>
<dbReference type="CDD" id="cd16936">
    <property type="entry name" value="HATPase_RsbW-like"/>
    <property type="match status" value="1"/>
</dbReference>
<sequence>MRLPRARREGEARDTASDISQTVSQTSLPGNQQAARAARRFLRAALADWAASGMPAAAGLEERHVDDGTLLVSELVTNAVVHAGTTVELVCRLDARDSPPGVVVEVSDHHPARVLRDEEAGREDAPDAPDDSREGGRGLQLVAALSDAWGISYRRDRKTVWCRFDLPPDGGEALPPAPHGEPPAELLAPVPPPAGNRRTEQDWVNRGALSFLAEASDLLAGQLDEDNVASLATQLLVPRIADWCAVWVYPAGAQARLSSVWHGEEHRIDGLRAVLEKAPPPADLPPGARRAVWPVVSDDPVCDRGGALAVPLIVAGRCHGTLLLGRAGLLGMPDEMTGLVEDFARRVALAMGAARQYARQAMISTVLQRGLLPPAVGDIPGVDHAVVYEPLAGDWVGGDFYDLFPAGDGRWCFALGDVCGNGPEAASLAGVARPVLRLLAREGFGVSDVLDRLNKALADEAAAALVGRTAAWEGGQARFLSLLYGEITPYAPDGGAHCTLASAGHPLPLLLGRDGRVREAAHPQILLGISETPQYTSESFDLSPGDALLCVTDGVTERRRGPRQLDDDDGLATLLGGCTGLDATGIAEHVRHAVHAYDTVPPADDLAVLVLQAR</sequence>
<protein>
    <submittedName>
        <fullName evidence="4">Serine phosphatase RsbU, regulator of sigma subunit</fullName>
    </submittedName>
</protein>
<dbReference type="Gene3D" id="3.30.565.10">
    <property type="entry name" value="Histidine kinase-like ATPase, C-terminal domain"/>
    <property type="match status" value="1"/>
</dbReference>
<evidence type="ECO:0000256" key="1">
    <source>
        <dbReference type="ARBA" id="ARBA00022801"/>
    </source>
</evidence>
<dbReference type="PANTHER" id="PTHR43156">
    <property type="entry name" value="STAGE II SPORULATION PROTEIN E-RELATED"/>
    <property type="match status" value="1"/>
</dbReference>